<accession>A0A7W3JS35</accession>
<evidence type="ECO:0000313" key="2">
    <source>
        <dbReference type="EMBL" id="MBA8828218.1"/>
    </source>
</evidence>
<dbReference type="Proteomes" id="UP000524237">
    <property type="component" value="Unassembled WGS sequence"/>
</dbReference>
<dbReference type="InterPro" id="IPR009339">
    <property type="entry name" value="DUF998"/>
</dbReference>
<proteinExistence type="predicted"/>
<dbReference type="EMBL" id="JACGWU010000001">
    <property type="protein sequence ID" value="MBA8828218.1"/>
    <property type="molecule type" value="Genomic_DNA"/>
</dbReference>
<sequence>MTKIVLVRRPAIISSLLAPVLFIGGTVISEAVTPTYDPIKQTISELAALDTSTHLFLTTLFVMTGICHLITAVYATGIGLPGRTAIFIAGLMTFAVAIFPLPTMAGSTPEHRYSAMIGFILLAIWPVLGMRRSKKYPWLIRPWGAIFGTALLGVFCFWFLGVWADLSQPNIGLVERFAADMESLWPAVVVVALWRRSRRDHRAIPVA</sequence>
<evidence type="ECO:0000313" key="3">
    <source>
        <dbReference type="Proteomes" id="UP000524237"/>
    </source>
</evidence>
<feature type="transmembrane region" description="Helical" evidence="1">
    <location>
        <begin position="55"/>
        <end position="77"/>
    </location>
</feature>
<dbReference type="RefSeq" id="WP_182483665.1">
    <property type="nucleotide sequence ID" value="NZ_JACGWU010000001.1"/>
</dbReference>
<keyword evidence="1" id="KW-0472">Membrane</keyword>
<comment type="caution">
    <text evidence="2">The sequence shown here is derived from an EMBL/GenBank/DDBJ whole genome shotgun (WGS) entry which is preliminary data.</text>
</comment>
<feature type="transmembrane region" description="Helical" evidence="1">
    <location>
        <begin position="143"/>
        <end position="164"/>
    </location>
</feature>
<reference evidence="2 3" key="1">
    <citation type="submission" date="2020-07" db="EMBL/GenBank/DDBJ databases">
        <title>Sequencing the genomes of 1000 actinobacteria strains.</title>
        <authorList>
            <person name="Klenk H.-P."/>
        </authorList>
    </citation>
    <scope>NUCLEOTIDE SEQUENCE [LARGE SCALE GENOMIC DNA]</scope>
    <source>
        <strain evidence="2 3">DSM 23737</strain>
    </source>
</reference>
<organism evidence="2 3">
    <name type="scientific">Alpinimonas psychrophila</name>
    <dbReference type="NCBI Taxonomy" id="748908"/>
    <lineage>
        <taxon>Bacteria</taxon>
        <taxon>Bacillati</taxon>
        <taxon>Actinomycetota</taxon>
        <taxon>Actinomycetes</taxon>
        <taxon>Micrococcales</taxon>
        <taxon>Microbacteriaceae</taxon>
        <taxon>Alpinimonas</taxon>
    </lineage>
</organism>
<dbReference type="AlphaFoldDB" id="A0A7W3JS35"/>
<protein>
    <submittedName>
        <fullName evidence="2">Putative membrane protein</fullName>
    </submittedName>
</protein>
<dbReference type="Pfam" id="PF06197">
    <property type="entry name" value="DUF998"/>
    <property type="match status" value="1"/>
</dbReference>
<feature type="transmembrane region" description="Helical" evidence="1">
    <location>
        <begin position="176"/>
        <end position="194"/>
    </location>
</feature>
<feature type="transmembrane region" description="Helical" evidence="1">
    <location>
        <begin position="84"/>
        <end position="101"/>
    </location>
</feature>
<feature type="transmembrane region" description="Helical" evidence="1">
    <location>
        <begin position="113"/>
        <end position="131"/>
    </location>
</feature>
<evidence type="ECO:0000256" key="1">
    <source>
        <dbReference type="SAM" id="Phobius"/>
    </source>
</evidence>
<keyword evidence="3" id="KW-1185">Reference proteome</keyword>
<keyword evidence="1" id="KW-0812">Transmembrane</keyword>
<keyword evidence="1" id="KW-1133">Transmembrane helix</keyword>
<gene>
    <name evidence="2" type="ORF">FB555_000289</name>
</gene>
<name>A0A7W3JS35_9MICO</name>